<keyword evidence="1" id="KW-1185">Reference proteome</keyword>
<proteinExistence type="predicted"/>
<protein>
    <submittedName>
        <fullName evidence="2">Uncharacterized protein</fullName>
    </submittedName>
</protein>
<name>A0A6P8BAK8_PYRGI</name>
<gene>
    <name evidence="2" type="ORF">PgNI_02848</name>
</gene>
<evidence type="ECO:0000313" key="1">
    <source>
        <dbReference type="Proteomes" id="UP000515153"/>
    </source>
</evidence>
<dbReference type="Proteomes" id="UP000515153">
    <property type="component" value="Unplaced"/>
</dbReference>
<sequence>MTKSRDVNPTVVLMPTMLLYADGEMMDPSVSVPKVPAANPSAAATALPLELPLGSCSGTVVHLVCRGDVVFDEDGDSMQWPLDLALLSSCILLGGYQKCIWIYFGDRLEIFINVVDSSQVGIDKVYRCEKPVLQALCEIVYARVQQRRKLDAADLCWWDEGTVHRCCREQE</sequence>
<dbReference type="AlphaFoldDB" id="A0A6P8BAK8"/>
<dbReference type="KEGG" id="pgri:PgNI_02848"/>
<dbReference type="RefSeq" id="XP_030984217.1">
    <property type="nucleotide sequence ID" value="XM_031122905.1"/>
</dbReference>
<organism evidence="1 2">
    <name type="scientific">Pyricularia grisea</name>
    <name type="common">Crabgrass-specific blast fungus</name>
    <name type="synonym">Magnaporthe grisea</name>
    <dbReference type="NCBI Taxonomy" id="148305"/>
    <lineage>
        <taxon>Eukaryota</taxon>
        <taxon>Fungi</taxon>
        <taxon>Dikarya</taxon>
        <taxon>Ascomycota</taxon>
        <taxon>Pezizomycotina</taxon>
        <taxon>Sordariomycetes</taxon>
        <taxon>Sordariomycetidae</taxon>
        <taxon>Magnaporthales</taxon>
        <taxon>Pyriculariaceae</taxon>
        <taxon>Pyricularia</taxon>
    </lineage>
</organism>
<reference evidence="2" key="3">
    <citation type="submission" date="2025-08" db="UniProtKB">
        <authorList>
            <consortium name="RefSeq"/>
        </authorList>
    </citation>
    <scope>IDENTIFICATION</scope>
    <source>
        <strain evidence="2">NI907</strain>
    </source>
</reference>
<reference evidence="2" key="1">
    <citation type="journal article" date="2019" name="Mol. Biol. Evol.">
        <title>Blast fungal genomes show frequent chromosomal changes, gene gains and losses, and effector gene turnover.</title>
        <authorList>
            <person name="Gomez Luciano L.B."/>
            <person name="Jason Tsai I."/>
            <person name="Chuma I."/>
            <person name="Tosa Y."/>
            <person name="Chen Y.H."/>
            <person name="Li J.Y."/>
            <person name="Li M.Y."/>
            <person name="Jade Lu M.Y."/>
            <person name="Nakayashiki H."/>
            <person name="Li W.H."/>
        </authorList>
    </citation>
    <scope>NUCLEOTIDE SEQUENCE</scope>
    <source>
        <strain evidence="2">NI907</strain>
    </source>
</reference>
<dbReference type="GeneID" id="41957816"/>
<accession>A0A6P8BAK8</accession>
<evidence type="ECO:0000313" key="2">
    <source>
        <dbReference type="RefSeq" id="XP_030984217.1"/>
    </source>
</evidence>
<reference evidence="2" key="2">
    <citation type="submission" date="2019-10" db="EMBL/GenBank/DDBJ databases">
        <authorList>
            <consortium name="NCBI Genome Project"/>
        </authorList>
    </citation>
    <scope>NUCLEOTIDE SEQUENCE</scope>
    <source>
        <strain evidence="2">NI907</strain>
    </source>
</reference>